<gene>
    <name evidence="1" type="ORF">CLV43_107412</name>
</gene>
<dbReference type="EMBL" id="PVTF01000007">
    <property type="protein sequence ID" value="PRY39825.1"/>
    <property type="molecule type" value="Genomic_DNA"/>
</dbReference>
<sequence>MSGPVLVLGATGTTGSRVAGRLREAGAEVRPASRSAAGMTAFDWRDDSTWPAALDGVRGVYLVSPTDGGDPVPVVSRFLTTVVRLGVRRVVLLSSSALPEVPTGPGALPGLVRSTAPEWAVLRPSWFMTNTIGSTPLAGGLRAGEVRTATGDGKVAFVDPDDIAAVAVEVLLAPRPVNADLVLTGPSAHSYAELCAMVARTTGREVRHVSVSTGEYADHLAANGIPAAYAPLLAGLDEGIRHGGEDRVTDTVQRLTGRAPRSLRRFLDDHAAALSS</sequence>
<dbReference type="PANTHER" id="PTHR43162:SF1">
    <property type="entry name" value="PRESTALK A DIFFERENTIATION PROTEIN A"/>
    <property type="match status" value="1"/>
</dbReference>
<protein>
    <submittedName>
        <fullName evidence="1">Uncharacterized protein YbjT (DUF2867 family)</fullName>
    </submittedName>
</protein>
<dbReference type="Gene3D" id="3.90.25.10">
    <property type="entry name" value="UDP-galactose 4-epimerase, domain 1"/>
    <property type="match status" value="1"/>
</dbReference>
<evidence type="ECO:0000313" key="2">
    <source>
        <dbReference type="Proteomes" id="UP000239494"/>
    </source>
</evidence>
<accession>A0A2T0T2B4</accession>
<keyword evidence="2" id="KW-1185">Reference proteome</keyword>
<organism evidence="1 2">
    <name type="scientific">Umezawaea tangerina</name>
    <dbReference type="NCBI Taxonomy" id="84725"/>
    <lineage>
        <taxon>Bacteria</taxon>
        <taxon>Bacillati</taxon>
        <taxon>Actinomycetota</taxon>
        <taxon>Actinomycetes</taxon>
        <taxon>Pseudonocardiales</taxon>
        <taxon>Pseudonocardiaceae</taxon>
        <taxon>Umezawaea</taxon>
    </lineage>
</organism>
<dbReference type="AlphaFoldDB" id="A0A2T0T2B4"/>
<dbReference type="InterPro" id="IPR051604">
    <property type="entry name" value="Ergot_Alk_Oxidoreductase"/>
</dbReference>
<dbReference type="RefSeq" id="WP_106189717.1">
    <property type="nucleotide sequence ID" value="NZ_PVTF01000007.1"/>
</dbReference>
<evidence type="ECO:0000313" key="1">
    <source>
        <dbReference type="EMBL" id="PRY39825.1"/>
    </source>
</evidence>
<dbReference type="SUPFAM" id="SSF51735">
    <property type="entry name" value="NAD(P)-binding Rossmann-fold domains"/>
    <property type="match status" value="1"/>
</dbReference>
<proteinExistence type="predicted"/>
<comment type="caution">
    <text evidence="1">The sequence shown here is derived from an EMBL/GenBank/DDBJ whole genome shotgun (WGS) entry which is preliminary data.</text>
</comment>
<dbReference type="Gene3D" id="3.40.50.720">
    <property type="entry name" value="NAD(P)-binding Rossmann-like Domain"/>
    <property type="match status" value="1"/>
</dbReference>
<name>A0A2T0T2B4_9PSEU</name>
<reference evidence="1 2" key="1">
    <citation type="submission" date="2018-03" db="EMBL/GenBank/DDBJ databases">
        <title>Genomic Encyclopedia of Archaeal and Bacterial Type Strains, Phase II (KMG-II): from individual species to whole genera.</title>
        <authorList>
            <person name="Goeker M."/>
        </authorList>
    </citation>
    <scope>NUCLEOTIDE SEQUENCE [LARGE SCALE GENOMIC DNA]</scope>
    <source>
        <strain evidence="1 2">DSM 44720</strain>
    </source>
</reference>
<dbReference type="OrthoDB" id="3250520at2"/>
<dbReference type="PANTHER" id="PTHR43162">
    <property type="match status" value="1"/>
</dbReference>
<dbReference type="Proteomes" id="UP000239494">
    <property type="component" value="Unassembled WGS sequence"/>
</dbReference>
<dbReference type="InterPro" id="IPR036291">
    <property type="entry name" value="NAD(P)-bd_dom_sf"/>
</dbReference>